<accession>A0A836H5D3</accession>
<reference evidence="1 2" key="1">
    <citation type="submission" date="2021-02" db="EMBL/GenBank/DDBJ databases">
        <title>Leishmania (Mundinia) enrietti genome sequencing and assembly.</title>
        <authorList>
            <person name="Almutairi H."/>
            <person name="Gatherer D."/>
        </authorList>
    </citation>
    <scope>NUCLEOTIDE SEQUENCE [LARGE SCALE GENOMIC DNA]</scope>
    <source>
        <strain evidence="1">CUR178</strain>
    </source>
</reference>
<evidence type="ECO:0000313" key="2">
    <source>
        <dbReference type="Proteomes" id="UP000674179"/>
    </source>
</evidence>
<dbReference type="GeneID" id="94175209"/>
<sequence length="60" mass="6910">MWAYENCSSPRWSDGDRLRMHRPAHRSTPDFCEPPLVNSAVDGAEEEPALWRIREGPTEV</sequence>
<dbReference type="KEGG" id="lenr:94175209"/>
<keyword evidence="2" id="KW-1185">Reference proteome</keyword>
<gene>
    <name evidence="1" type="ORF">CUR178_08065</name>
</gene>
<dbReference type="Proteomes" id="UP000674179">
    <property type="component" value="Chromosome 8"/>
</dbReference>
<dbReference type="EMBL" id="JAFHKP010000008">
    <property type="protein sequence ID" value="KAG5485094.1"/>
    <property type="molecule type" value="Genomic_DNA"/>
</dbReference>
<evidence type="ECO:0000313" key="1">
    <source>
        <dbReference type="EMBL" id="KAG5485094.1"/>
    </source>
</evidence>
<proteinExistence type="predicted"/>
<comment type="caution">
    <text evidence="1">The sequence shown here is derived from an EMBL/GenBank/DDBJ whole genome shotgun (WGS) entry which is preliminary data.</text>
</comment>
<name>A0A836H5D3_LEIEN</name>
<protein>
    <submittedName>
        <fullName evidence="1">Uncharacterized protein</fullName>
    </submittedName>
</protein>
<dbReference type="AlphaFoldDB" id="A0A836H5D3"/>
<dbReference type="RefSeq" id="XP_067695358.1">
    <property type="nucleotide sequence ID" value="XM_067839699.1"/>
</dbReference>
<organism evidence="1 2">
    <name type="scientific">Leishmania enriettii</name>
    <dbReference type="NCBI Taxonomy" id="5663"/>
    <lineage>
        <taxon>Eukaryota</taxon>
        <taxon>Discoba</taxon>
        <taxon>Euglenozoa</taxon>
        <taxon>Kinetoplastea</taxon>
        <taxon>Metakinetoplastina</taxon>
        <taxon>Trypanosomatida</taxon>
        <taxon>Trypanosomatidae</taxon>
        <taxon>Leishmaniinae</taxon>
        <taxon>Leishmania</taxon>
    </lineage>
</organism>